<dbReference type="AlphaFoldDB" id="A0A2P5CVZ5"/>
<accession>A0A2P5CVZ5</accession>
<evidence type="ECO:0000313" key="1">
    <source>
        <dbReference type="EMBL" id="PON65196.1"/>
    </source>
</evidence>
<dbReference type="EMBL" id="JXTB01000090">
    <property type="protein sequence ID" value="PON65196.1"/>
    <property type="molecule type" value="Genomic_DNA"/>
</dbReference>
<sequence length="53" mass="6133">MNIYSMVFRRLQFTNAPQSNQVTATVLDTFSGCFQFHYAQGLQSEKVNICLRQ</sequence>
<comment type="caution">
    <text evidence="1">The sequence shown here is derived from an EMBL/GenBank/DDBJ whole genome shotgun (WGS) entry which is preliminary data.</text>
</comment>
<keyword evidence="2" id="KW-1185">Reference proteome</keyword>
<evidence type="ECO:0000313" key="2">
    <source>
        <dbReference type="Proteomes" id="UP000237105"/>
    </source>
</evidence>
<organism evidence="1 2">
    <name type="scientific">Parasponia andersonii</name>
    <name type="common">Sponia andersonii</name>
    <dbReference type="NCBI Taxonomy" id="3476"/>
    <lineage>
        <taxon>Eukaryota</taxon>
        <taxon>Viridiplantae</taxon>
        <taxon>Streptophyta</taxon>
        <taxon>Embryophyta</taxon>
        <taxon>Tracheophyta</taxon>
        <taxon>Spermatophyta</taxon>
        <taxon>Magnoliopsida</taxon>
        <taxon>eudicotyledons</taxon>
        <taxon>Gunneridae</taxon>
        <taxon>Pentapetalae</taxon>
        <taxon>rosids</taxon>
        <taxon>fabids</taxon>
        <taxon>Rosales</taxon>
        <taxon>Cannabaceae</taxon>
        <taxon>Parasponia</taxon>
    </lineage>
</organism>
<proteinExistence type="predicted"/>
<name>A0A2P5CVZ5_PARAD</name>
<protein>
    <submittedName>
        <fullName evidence="1">Uncharacterized protein</fullName>
    </submittedName>
</protein>
<dbReference type="OrthoDB" id="10427971at2759"/>
<dbReference type="Proteomes" id="UP000237105">
    <property type="component" value="Unassembled WGS sequence"/>
</dbReference>
<reference evidence="2" key="1">
    <citation type="submission" date="2016-06" db="EMBL/GenBank/DDBJ databases">
        <title>Parallel loss of symbiosis genes in relatives of nitrogen-fixing non-legume Parasponia.</title>
        <authorList>
            <person name="Van Velzen R."/>
            <person name="Holmer R."/>
            <person name="Bu F."/>
            <person name="Rutten L."/>
            <person name="Van Zeijl A."/>
            <person name="Liu W."/>
            <person name="Santuari L."/>
            <person name="Cao Q."/>
            <person name="Sharma T."/>
            <person name="Shen D."/>
            <person name="Roswanjaya Y."/>
            <person name="Wardhani T."/>
            <person name="Kalhor M.S."/>
            <person name="Jansen J."/>
            <person name="Van den Hoogen J."/>
            <person name="Gungor B."/>
            <person name="Hartog M."/>
            <person name="Hontelez J."/>
            <person name="Verver J."/>
            <person name="Yang W.-C."/>
            <person name="Schijlen E."/>
            <person name="Repin R."/>
            <person name="Schilthuizen M."/>
            <person name="Schranz E."/>
            <person name="Heidstra R."/>
            <person name="Miyata K."/>
            <person name="Fedorova E."/>
            <person name="Kohlen W."/>
            <person name="Bisseling T."/>
            <person name="Smit S."/>
            <person name="Geurts R."/>
        </authorList>
    </citation>
    <scope>NUCLEOTIDE SEQUENCE [LARGE SCALE GENOMIC DNA]</scope>
    <source>
        <strain evidence="2">cv. WU1-14</strain>
    </source>
</reference>
<gene>
    <name evidence="1" type="ORF">PanWU01x14_119020</name>
</gene>